<feature type="compositionally biased region" description="Low complexity" evidence="12">
    <location>
        <begin position="62"/>
        <end position="73"/>
    </location>
</feature>
<dbReference type="PROSITE" id="PS50157">
    <property type="entry name" value="ZINC_FINGER_C2H2_2"/>
    <property type="match status" value="3"/>
</dbReference>
<dbReference type="PROSITE" id="PS00028">
    <property type="entry name" value="ZINC_FINGER_C2H2_1"/>
    <property type="match status" value="3"/>
</dbReference>
<dbReference type="Proteomes" id="UP000659654">
    <property type="component" value="Unassembled WGS sequence"/>
</dbReference>
<evidence type="ECO:0000256" key="5">
    <source>
        <dbReference type="ARBA" id="ARBA00022771"/>
    </source>
</evidence>
<dbReference type="OrthoDB" id="40579at2759"/>
<dbReference type="Gene3D" id="3.30.160.60">
    <property type="entry name" value="Classic Zinc Finger"/>
    <property type="match status" value="3"/>
</dbReference>
<proteinExistence type="inferred from homology"/>
<keyword evidence="7" id="KW-0805">Transcription regulation</keyword>
<dbReference type="PANTHER" id="PTHR16515">
    <property type="entry name" value="PR DOMAIN ZINC FINGER PROTEIN"/>
    <property type="match status" value="1"/>
</dbReference>
<evidence type="ECO:0000256" key="3">
    <source>
        <dbReference type="ARBA" id="ARBA00022723"/>
    </source>
</evidence>
<dbReference type="Proteomes" id="UP000582659">
    <property type="component" value="Unassembled WGS sequence"/>
</dbReference>
<feature type="domain" description="C2H2-type" evidence="13">
    <location>
        <begin position="304"/>
        <end position="331"/>
    </location>
</feature>
<sequence>MRTKKFFIDSLLEERQKQLAAANKAEFGYENCDGICSGGEESDDGKIRSSPSLDPSQPEFCSESTKNSETTTSGNCSPRSSEANPVSAGSNPFVLSALAQSMASSGNFMNIFAKLCQNGPVANNNHIANPQAIAQSVECFNRLQALSAQSQWVPKADETKQNTARVLQTLTQHPAFRGMLLPKLQKTLQGGGNIQSALANLAEEIRQKTGQIPTPVPTSTPPKFVESVARKPGRDGRPAPRSSNVKKYRCDVCEKTFSRSNTLITHKRIHTGEKPFQCEHCGRAFRQPGNLTRHRLTHTTVKPFVCPECSKAFNRASNLHTHMRTHLQNSPSWSHHQCGKCAKSFSLKTELLTHICEVPAQFDETE</sequence>
<keyword evidence="6" id="KW-0862">Zinc</keyword>
<comment type="caution">
    <text evidence="14">The sequence shown here is derived from an EMBL/GenBank/DDBJ whole genome shotgun (WGS) entry which is preliminary data.</text>
</comment>
<comment type="subcellular location">
    <subcellularLocation>
        <location evidence="1">Nucleus</location>
    </subcellularLocation>
</comment>
<keyword evidence="9" id="KW-0804">Transcription</keyword>
<dbReference type="FunFam" id="3.30.160.60:FF:001182">
    <property type="entry name" value="Zinc finger, C2H2 type"/>
    <property type="match status" value="1"/>
</dbReference>
<evidence type="ECO:0000256" key="4">
    <source>
        <dbReference type="ARBA" id="ARBA00022737"/>
    </source>
</evidence>
<name>A0A7I8X3A6_BURXY</name>
<evidence type="ECO:0000256" key="7">
    <source>
        <dbReference type="ARBA" id="ARBA00023015"/>
    </source>
</evidence>
<dbReference type="GO" id="GO:0010468">
    <property type="term" value="P:regulation of gene expression"/>
    <property type="evidence" value="ECO:0007669"/>
    <property type="project" value="TreeGrafter"/>
</dbReference>
<feature type="region of interest" description="Disordered" evidence="12">
    <location>
        <begin position="40"/>
        <end position="87"/>
    </location>
</feature>
<feature type="domain" description="C2H2-type" evidence="13">
    <location>
        <begin position="248"/>
        <end position="275"/>
    </location>
</feature>
<evidence type="ECO:0000256" key="9">
    <source>
        <dbReference type="ARBA" id="ARBA00023163"/>
    </source>
</evidence>
<dbReference type="InterPro" id="IPR036236">
    <property type="entry name" value="Znf_C2H2_sf"/>
</dbReference>
<dbReference type="AlphaFoldDB" id="A0A7I8X3A6"/>
<dbReference type="FunFam" id="3.30.160.60:FF:000634">
    <property type="entry name" value="Zinc finger X-chromosomal protein"/>
    <property type="match status" value="1"/>
</dbReference>
<dbReference type="GO" id="GO:0005634">
    <property type="term" value="C:nucleus"/>
    <property type="evidence" value="ECO:0007669"/>
    <property type="project" value="UniProtKB-SubCell"/>
</dbReference>
<evidence type="ECO:0000256" key="6">
    <source>
        <dbReference type="ARBA" id="ARBA00022833"/>
    </source>
</evidence>
<keyword evidence="3" id="KW-0479">Metal-binding</keyword>
<dbReference type="InterPro" id="IPR050331">
    <property type="entry name" value="Zinc_finger"/>
</dbReference>
<evidence type="ECO:0000313" key="14">
    <source>
        <dbReference type="EMBL" id="CAD5233419.1"/>
    </source>
</evidence>
<evidence type="ECO:0000256" key="2">
    <source>
        <dbReference type="ARBA" id="ARBA00006991"/>
    </source>
</evidence>
<feature type="domain" description="C2H2-type" evidence="13">
    <location>
        <begin position="276"/>
        <end position="303"/>
    </location>
</feature>
<keyword evidence="10" id="KW-0539">Nucleus</keyword>
<accession>A0A7I8X3A6</accession>
<comment type="similarity">
    <text evidence="2">Belongs to the krueppel C2H2-type zinc-finger protein family.</text>
</comment>
<keyword evidence="5 11" id="KW-0863">Zinc-finger</keyword>
<evidence type="ECO:0000259" key="13">
    <source>
        <dbReference type="PROSITE" id="PS50157"/>
    </source>
</evidence>
<dbReference type="EMBL" id="CAJFDI010000006">
    <property type="protein sequence ID" value="CAD5233419.1"/>
    <property type="molecule type" value="Genomic_DNA"/>
</dbReference>
<feature type="region of interest" description="Disordered" evidence="12">
    <location>
        <begin position="211"/>
        <end position="244"/>
    </location>
</feature>
<evidence type="ECO:0000256" key="12">
    <source>
        <dbReference type="SAM" id="MobiDB-lite"/>
    </source>
</evidence>
<dbReference type="InterPro" id="IPR013087">
    <property type="entry name" value="Znf_C2H2_type"/>
</dbReference>
<protein>
    <submittedName>
        <fullName evidence="14">(pine wood nematode) hypothetical protein</fullName>
    </submittedName>
</protein>
<keyword evidence="15" id="KW-1185">Reference proteome</keyword>
<keyword evidence="4" id="KW-0677">Repeat</keyword>
<evidence type="ECO:0000256" key="1">
    <source>
        <dbReference type="ARBA" id="ARBA00004123"/>
    </source>
</evidence>
<feature type="compositionally biased region" description="Basic and acidic residues" evidence="12">
    <location>
        <begin position="228"/>
        <end position="238"/>
    </location>
</feature>
<evidence type="ECO:0000256" key="8">
    <source>
        <dbReference type="ARBA" id="ARBA00023125"/>
    </source>
</evidence>
<keyword evidence="8" id="KW-0238">DNA-binding</keyword>
<dbReference type="Pfam" id="PF00096">
    <property type="entry name" value="zf-C2H2"/>
    <property type="match status" value="3"/>
</dbReference>
<evidence type="ECO:0000256" key="11">
    <source>
        <dbReference type="PROSITE-ProRule" id="PRU00042"/>
    </source>
</evidence>
<feature type="compositionally biased region" description="Polar residues" evidence="12">
    <location>
        <begin position="74"/>
        <end position="87"/>
    </location>
</feature>
<dbReference type="SMART" id="SM00355">
    <property type="entry name" value="ZnF_C2H2"/>
    <property type="match status" value="4"/>
</dbReference>
<dbReference type="FunFam" id="3.30.160.60:FF:000770">
    <property type="entry name" value="zinc finger protein 16"/>
    <property type="match status" value="1"/>
</dbReference>
<dbReference type="PANTHER" id="PTHR16515:SF49">
    <property type="entry name" value="GASTRULA ZINC FINGER PROTEIN XLCGF49.1-LIKE-RELATED"/>
    <property type="match status" value="1"/>
</dbReference>
<gene>
    <name evidence="14" type="ORF">BXYJ_LOCUS13510</name>
</gene>
<dbReference type="GO" id="GO:0003677">
    <property type="term" value="F:DNA binding"/>
    <property type="evidence" value="ECO:0007669"/>
    <property type="project" value="UniProtKB-KW"/>
</dbReference>
<dbReference type="GO" id="GO:0008270">
    <property type="term" value="F:zinc ion binding"/>
    <property type="evidence" value="ECO:0007669"/>
    <property type="project" value="UniProtKB-KW"/>
</dbReference>
<dbReference type="SUPFAM" id="SSF57667">
    <property type="entry name" value="beta-beta-alpha zinc fingers"/>
    <property type="match status" value="2"/>
</dbReference>
<evidence type="ECO:0000256" key="10">
    <source>
        <dbReference type="ARBA" id="ARBA00023242"/>
    </source>
</evidence>
<organism evidence="14 15">
    <name type="scientific">Bursaphelenchus xylophilus</name>
    <name type="common">Pinewood nematode worm</name>
    <name type="synonym">Aphelenchoides xylophilus</name>
    <dbReference type="NCBI Taxonomy" id="6326"/>
    <lineage>
        <taxon>Eukaryota</taxon>
        <taxon>Metazoa</taxon>
        <taxon>Ecdysozoa</taxon>
        <taxon>Nematoda</taxon>
        <taxon>Chromadorea</taxon>
        <taxon>Rhabditida</taxon>
        <taxon>Tylenchina</taxon>
        <taxon>Tylenchomorpha</taxon>
        <taxon>Aphelenchoidea</taxon>
        <taxon>Aphelenchoididae</taxon>
        <taxon>Bursaphelenchus</taxon>
    </lineage>
</organism>
<dbReference type="SMR" id="A0A7I8X3A6"/>
<evidence type="ECO:0000313" key="15">
    <source>
        <dbReference type="Proteomes" id="UP000659654"/>
    </source>
</evidence>
<reference evidence="14" key="1">
    <citation type="submission" date="2020-09" db="EMBL/GenBank/DDBJ databases">
        <authorList>
            <person name="Kikuchi T."/>
        </authorList>
    </citation>
    <scope>NUCLEOTIDE SEQUENCE</scope>
    <source>
        <strain evidence="14">Ka4C1</strain>
    </source>
</reference>
<dbReference type="EMBL" id="CAJFCV020000006">
    <property type="protein sequence ID" value="CAG9128472.1"/>
    <property type="molecule type" value="Genomic_DNA"/>
</dbReference>